<dbReference type="PANTHER" id="PTHR38011:SF12">
    <property type="entry name" value="BIFUNCTIONAL DEAMINASE-REDUCTASE DOMAIN PROTEIN"/>
    <property type="match status" value="1"/>
</dbReference>
<sequence>MSNNGKITTAFSMSLDGFVAGPNEDFQQLFAWMMGGDTDYALKIGENEHKLKISTESVKMYENAINTTGALVAGRRLYELTQGWGGHHPIGAPVIVVTHRPRPEWVQNDWPVTFVTDGLQSAIEQAREIAGGKSVAIASATIAQQCLNAGLLDEIHIDLVPFLLGDGVRLFEYLKVAPVALGDPHVSVGQGVTHLTYSIKK</sequence>
<feature type="domain" description="Bacterial bifunctional deaminase-reductase C-terminal" evidence="1">
    <location>
        <begin position="6"/>
        <end position="175"/>
    </location>
</feature>
<keyword evidence="3" id="KW-1185">Reference proteome</keyword>
<dbReference type="Gene3D" id="3.40.430.10">
    <property type="entry name" value="Dihydrofolate Reductase, subunit A"/>
    <property type="match status" value="1"/>
</dbReference>
<organism evidence="2 3">
    <name type="scientific">Ktedonospora formicarum</name>
    <dbReference type="NCBI Taxonomy" id="2778364"/>
    <lineage>
        <taxon>Bacteria</taxon>
        <taxon>Bacillati</taxon>
        <taxon>Chloroflexota</taxon>
        <taxon>Ktedonobacteria</taxon>
        <taxon>Ktedonobacterales</taxon>
        <taxon>Ktedonobacteraceae</taxon>
        <taxon>Ktedonospora</taxon>
    </lineage>
</organism>
<dbReference type="EMBL" id="BNJF01000003">
    <property type="protein sequence ID" value="GHO47847.1"/>
    <property type="molecule type" value="Genomic_DNA"/>
</dbReference>
<dbReference type="AlphaFoldDB" id="A0A8J3MT53"/>
<name>A0A8J3MT53_9CHLR</name>
<dbReference type="InterPro" id="IPR002734">
    <property type="entry name" value="RibDG_C"/>
</dbReference>
<gene>
    <name evidence="2" type="ORF">KSX_60100</name>
</gene>
<dbReference type="Proteomes" id="UP000612362">
    <property type="component" value="Unassembled WGS sequence"/>
</dbReference>
<comment type="caution">
    <text evidence="2">The sequence shown here is derived from an EMBL/GenBank/DDBJ whole genome shotgun (WGS) entry which is preliminary data.</text>
</comment>
<dbReference type="Pfam" id="PF01872">
    <property type="entry name" value="RibD_C"/>
    <property type="match status" value="1"/>
</dbReference>
<dbReference type="RefSeq" id="WP_220197079.1">
    <property type="nucleotide sequence ID" value="NZ_BNJF01000003.1"/>
</dbReference>
<dbReference type="GO" id="GO:0009231">
    <property type="term" value="P:riboflavin biosynthetic process"/>
    <property type="evidence" value="ECO:0007669"/>
    <property type="project" value="InterPro"/>
</dbReference>
<dbReference type="GO" id="GO:0008703">
    <property type="term" value="F:5-amino-6-(5-phosphoribosylamino)uracil reductase activity"/>
    <property type="evidence" value="ECO:0007669"/>
    <property type="project" value="InterPro"/>
</dbReference>
<evidence type="ECO:0000259" key="1">
    <source>
        <dbReference type="Pfam" id="PF01872"/>
    </source>
</evidence>
<reference evidence="2" key="1">
    <citation type="submission" date="2020-10" db="EMBL/GenBank/DDBJ databases">
        <title>Taxonomic study of unclassified bacteria belonging to the class Ktedonobacteria.</title>
        <authorList>
            <person name="Yabe S."/>
            <person name="Wang C.M."/>
            <person name="Zheng Y."/>
            <person name="Sakai Y."/>
            <person name="Cavaletti L."/>
            <person name="Monciardini P."/>
            <person name="Donadio S."/>
        </authorList>
    </citation>
    <scope>NUCLEOTIDE SEQUENCE</scope>
    <source>
        <strain evidence="2">SOSP1-1</strain>
    </source>
</reference>
<dbReference type="InterPro" id="IPR024072">
    <property type="entry name" value="DHFR-like_dom_sf"/>
</dbReference>
<proteinExistence type="predicted"/>
<protein>
    <submittedName>
        <fullName evidence="2">Deaminase</fullName>
    </submittedName>
</protein>
<dbReference type="SUPFAM" id="SSF53597">
    <property type="entry name" value="Dihydrofolate reductase-like"/>
    <property type="match status" value="1"/>
</dbReference>
<evidence type="ECO:0000313" key="3">
    <source>
        <dbReference type="Proteomes" id="UP000612362"/>
    </source>
</evidence>
<evidence type="ECO:0000313" key="2">
    <source>
        <dbReference type="EMBL" id="GHO47847.1"/>
    </source>
</evidence>
<accession>A0A8J3MT53</accession>
<dbReference type="PANTHER" id="PTHR38011">
    <property type="entry name" value="DIHYDROFOLATE REDUCTASE FAMILY PROTEIN (AFU_ORTHOLOGUE AFUA_8G06820)"/>
    <property type="match status" value="1"/>
</dbReference>
<dbReference type="InterPro" id="IPR050765">
    <property type="entry name" value="Riboflavin_Biosynth_HTPR"/>
</dbReference>